<accession>A0A9Q8P8A2</accession>
<reference evidence="1" key="1">
    <citation type="submission" date="2021-12" db="EMBL/GenBank/DDBJ databases">
        <authorList>
            <person name="Zaccaron A."/>
            <person name="Stergiopoulos I."/>
        </authorList>
    </citation>
    <scope>NUCLEOTIDE SEQUENCE</scope>
    <source>
        <strain evidence="1">Race5_Kim</strain>
    </source>
</reference>
<dbReference type="RefSeq" id="XP_047761269.1">
    <property type="nucleotide sequence ID" value="XM_047903951.1"/>
</dbReference>
<dbReference type="Pfam" id="PF00300">
    <property type="entry name" value="His_Phos_1"/>
    <property type="match status" value="1"/>
</dbReference>
<dbReference type="SMART" id="SM00855">
    <property type="entry name" value="PGAM"/>
    <property type="match status" value="1"/>
</dbReference>
<keyword evidence="2" id="KW-1185">Reference proteome</keyword>
<organism evidence="1 2">
    <name type="scientific">Passalora fulva</name>
    <name type="common">Tomato leaf mold</name>
    <name type="synonym">Cladosporium fulvum</name>
    <dbReference type="NCBI Taxonomy" id="5499"/>
    <lineage>
        <taxon>Eukaryota</taxon>
        <taxon>Fungi</taxon>
        <taxon>Dikarya</taxon>
        <taxon>Ascomycota</taxon>
        <taxon>Pezizomycotina</taxon>
        <taxon>Dothideomycetes</taxon>
        <taxon>Dothideomycetidae</taxon>
        <taxon>Mycosphaerellales</taxon>
        <taxon>Mycosphaerellaceae</taxon>
        <taxon>Fulvia</taxon>
    </lineage>
</organism>
<dbReference type="InterPro" id="IPR013078">
    <property type="entry name" value="His_Pase_superF_clade-1"/>
</dbReference>
<dbReference type="OrthoDB" id="496981at2759"/>
<dbReference type="InterPro" id="IPR050275">
    <property type="entry name" value="PGM_Phosphatase"/>
</dbReference>
<gene>
    <name evidence="1" type="ORF">CLAFUR5_04803</name>
</gene>
<dbReference type="GO" id="GO:0005737">
    <property type="term" value="C:cytoplasm"/>
    <property type="evidence" value="ECO:0007669"/>
    <property type="project" value="TreeGrafter"/>
</dbReference>
<dbReference type="PANTHER" id="PTHR48100">
    <property type="entry name" value="BROAD-SPECIFICITY PHOSPHATASE YOR283W-RELATED"/>
    <property type="match status" value="1"/>
</dbReference>
<dbReference type="InterPro" id="IPR029033">
    <property type="entry name" value="His_PPase_superfam"/>
</dbReference>
<dbReference type="KEGG" id="ffu:CLAFUR5_04803"/>
<dbReference type="EMBL" id="CP090166">
    <property type="protein sequence ID" value="UJO16903.1"/>
    <property type="molecule type" value="Genomic_DNA"/>
</dbReference>
<dbReference type="AlphaFoldDB" id="A0A9Q8P8A2"/>
<sequence>MAPTLRSSQAKMPPTLILIRHAEAEHNATENWDLPDPRLTEAGIQQCEDLQRHLQSSCPLAQRVETIITSPMRRTCQTTLTALAWLVKSGIPVEVNAMWQENSTEPCDSGTAIPKVAKEFPELDFSTVDPTYPNKGPGTPYAFAESANAARGQACLRSLYDRPEKVIAVVSHAGFLRTAITKRRYANADYRIFTFKKSNGGALELVEDLSTMRKGGGLGRSPKGIFKVKEWDFPPEEAEAGEERDEM</sequence>
<dbReference type="CDD" id="cd07067">
    <property type="entry name" value="HP_PGM_like"/>
    <property type="match status" value="1"/>
</dbReference>
<dbReference type="Gene3D" id="3.40.50.1240">
    <property type="entry name" value="Phosphoglycerate mutase-like"/>
    <property type="match status" value="1"/>
</dbReference>
<name>A0A9Q8P8A2_PASFU</name>
<protein>
    <submittedName>
        <fullName evidence="1">Phosphatase</fullName>
    </submittedName>
</protein>
<dbReference type="PANTHER" id="PTHR48100:SF24">
    <property type="entry name" value="PHOSPHOGLYCERATE MUTASE"/>
    <property type="match status" value="1"/>
</dbReference>
<dbReference type="GO" id="GO:0016791">
    <property type="term" value="F:phosphatase activity"/>
    <property type="evidence" value="ECO:0007669"/>
    <property type="project" value="TreeGrafter"/>
</dbReference>
<evidence type="ECO:0000313" key="1">
    <source>
        <dbReference type="EMBL" id="UJO16903.1"/>
    </source>
</evidence>
<reference evidence="1" key="2">
    <citation type="journal article" date="2022" name="Microb. Genom.">
        <title>A chromosome-scale genome assembly of the tomato pathogen Cladosporium fulvum reveals a compartmentalized genome architecture and the presence of a dispensable chromosome.</title>
        <authorList>
            <person name="Zaccaron A.Z."/>
            <person name="Chen L.H."/>
            <person name="Samaras A."/>
            <person name="Stergiopoulos I."/>
        </authorList>
    </citation>
    <scope>NUCLEOTIDE SEQUENCE</scope>
    <source>
        <strain evidence="1">Race5_Kim</strain>
    </source>
</reference>
<evidence type="ECO:0000313" key="2">
    <source>
        <dbReference type="Proteomes" id="UP000756132"/>
    </source>
</evidence>
<dbReference type="GeneID" id="71984681"/>
<proteinExistence type="predicted"/>
<dbReference type="Proteomes" id="UP000756132">
    <property type="component" value="Chromosome 4"/>
</dbReference>
<dbReference type="SUPFAM" id="SSF53254">
    <property type="entry name" value="Phosphoglycerate mutase-like"/>
    <property type="match status" value="1"/>
</dbReference>